<evidence type="ECO:0000313" key="1">
    <source>
        <dbReference type="EMBL" id="TGY64501.1"/>
    </source>
</evidence>
<dbReference type="EMBL" id="SRYG01000040">
    <property type="protein sequence ID" value="TGY64501.1"/>
    <property type="molecule type" value="Genomic_DNA"/>
</dbReference>
<sequence>MNNHQYYLMIQQFTLFSDFFMHAVFSHSREAVQLLARILTGKAELIVVEWGLEVKKGFPFFRNDRYDLFIIDQYGNVYNIEIENTLRALGKRAFHNMCLLGSQGLKPGEEHKDLRENWVVFLTKKDFLNQNEPFYSYEWFNRKWKRILHTKAHIRFVNGEYRGDDAMGKLMHDFHCTNPDDMFYDELREAVSYFKKEPKGVNAMCEIMNEFKRKSKNEGRRQGRAEGRAEGRAQEREAIMRNLREEGMSYEKIARITNQSLSKVKSFFKTQQTA</sequence>
<accession>A0AC61R3Y7</accession>
<keyword evidence="2" id="KW-1185">Reference proteome</keyword>
<organism evidence="1 2">
    <name type="scientific">Dubosiella muris</name>
    <dbReference type="NCBI Taxonomy" id="3038133"/>
    <lineage>
        <taxon>Bacteria</taxon>
        <taxon>Bacillati</taxon>
        <taxon>Bacillota</taxon>
        <taxon>Erysipelotrichia</taxon>
        <taxon>Erysipelotrichales</taxon>
        <taxon>Erysipelotrichaceae</taxon>
        <taxon>Dubosiella</taxon>
    </lineage>
</organism>
<protein>
    <submittedName>
        <fullName evidence="1">Uncharacterized protein</fullName>
    </submittedName>
</protein>
<evidence type="ECO:0000313" key="2">
    <source>
        <dbReference type="Proteomes" id="UP000308836"/>
    </source>
</evidence>
<reference evidence="1" key="1">
    <citation type="submission" date="2019-04" db="EMBL/GenBank/DDBJ databases">
        <title>Microbes associate with the intestines of laboratory mice.</title>
        <authorList>
            <person name="Navarre W."/>
            <person name="Wong E."/>
            <person name="Huang K."/>
            <person name="Tropini C."/>
            <person name="Ng K."/>
            <person name="Yu B."/>
        </authorList>
    </citation>
    <scope>NUCLEOTIDE SEQUENCE</scope>
    <source>
        <strain evidence="1">NM09_H32</strain>
    </source>
</reference>
<dbReference type="Proteomes" id="UP000308836">
    <property type="component" value="Unassembled WGS sequence"/>
</dbReference>
<name>A0AC61R3Y7_9FIRM</name>
<gene>
    <name evidence="1" type="ORF">E5336_11990</name>
</gene>
<proteinExistence type="predicted"/>
<comment type="caution">
    <text evidence="1">The sequence shown here is derived from an EMBL/GenBank/DDBJ whole genome shotgun (WGS) entry which is preliminary data.</text>
</comment>